<dbReference type="InterPro" id="IPR021005">
    <property type="entry name" value="Znf_CGNR"/>
</dbReference>
<dbReference type="Pfam" id="PF11706">
    <property type="entry name" value="zf-CGNR"/>
    <property type="match status" value="1"/>
</dbReference>
<dbReference type="Gene3D" id="1.10.3300.10">
    <property type="entry name" value="Jann2411-like domain"/>
    <property type="match status" value="1"/>
</dbReference>
<reference evidence="2 3" key="1">
    <citation type="submission" date="2020-10" db="EMBL/GenBank/DDBJ databases">
        <title>Sequencing the genomes of 1000 actinobacteria strains.</title>
        <authorList>
            <person name="Klenk H.-P."/>
        </authorList>
    </citation>
    <scope>NUCLEOTIDE SEQUENCE [LARGE SCALE GENOMIC DNA]</scope>
    <source>
        <strain evidence="2 3">DSM 45157</strain>
    </source>
</reference>
<dbReference type="PANTHER" id="PTHR35525:SF3">
    <property type="entry name" value="BLL6575 PROTEIN"/>
    <property type="match status" value="1"/>
</dbReference>
<dbReference type="EMBL" id="JADBDY010000001">
    <property type="protein sequence ID" value="MBE1459009.1"/>
    <property type="molecule type" value="Genomic_DNA"/>
</dbReference>
<dbReference type="InterPro" id="IPR023286">
    <property type="entry name" value="ABATE_dom_sf"/>
</dbReference>
<evidence type="ECO:0000313" key="2">
    <source>
        <dbReference type="EMBL" id="MBE1459009.1"/>
    </source>
</evidence>
<name>A0ABR9HJ17_9ACTN</name>
<keyword evidence="3" id="KW-1185">Reference proteome</keyword>
<evidence type="ECO:0000313" key="3">
    <source>
        <dbReference type="Proteomes" id="UP000598217"/>
    </source>
</evidence>
<feature type="domain" description="Zinc finger CGNR" evidence="1">
    <location>
        <begin position="136"/>
        <end position="178"/>
    </location>
</feature>
<gene>
    <name evidence="2" type="ORF">H4W79_003223</name>
</gene>
<dbReference type="Proteomes" id="UP000598217">
    <property type="component" value="Unassembled WGS sequence"/>
</dbReference>
<sequence length="185" mass="20514">MTAREEVRPRPLTGEPVAVDLLNTRWVDGGESFDLLDSTDGLRQWLDEAGLAERFTADPETLAHLLDVRDTLDRLFRDPRDPAATAELNAALAHGSVRRLLRDAAPDSTVEFDQSARGPAWLAAANLLDLFERPDRLRGCANPECVLHFFDTSKNGTRRWCSMAGCGNRAKAARHHARERAGRTA</sequence>
<protein>
    <submittedName>
        <fullName evidence="2">RNA-binding Zn ribbon-like protein</fullName>
    </submittedName>
</protein>
<proteinExistence type="predicted"/>
<accession>A0ABR9HJ17</accession>
<dbReference type="PANTHER" id="PTHR35525">
    <property type="entry name" value="BLL6575 PROTEIN"/>
    <property type="match status" value="1"/>
</dbReference>
<organism evidence="2 3">
    <name type="scientific">Nocardiopsis terrae</name>
    <dbReference type="NCBI Taxonomy" id="372655"/>
    <lineage>
        <taxon>Bacteria</taxon>
        <taxon>Bacillati</taxon>
        <taxon>Actinomycetota</taxon>
        <taxon>Actinomycetes</taxon>
        <taxon>Streptosporangiales</taxon>
        <taxon>Nocardiopsidaceae</taxon>
        <taxon>Nocardiopsis</taxon>
    </lineage>
</organism>
<evidence type="ECO:0000259" key="1">
    <source>
        <dbReference type="Pfam" id="PF11706"/>
    </source>
</evidence>
<dbReference type="RefSeq" id="WP_191272060.1">
    <property type="nucleotide sequence ID" value="NZ_BMXJ01000005.1"/>
</dbReference>
<comment type="caution">
    <text evidence="2">The sequence shown here is derived from an EMBL/GenBank/DDBJ whole genome shotgun (WGS) entry which is preliminary data.</text>
</comment>
<dbReference type="InterPro" id="IPR010852">
    <property type="entry name" value="ABATE"/>
</dbReference>
<dbReference type="SUPFAM" id="SSF160904">
    <property type="entry name" value="Jann2411-like"/>
    <property type="match status" value="1"/>
</dbReference>
<dbReference type="Pfam" id="PF07336">
    <property type="entry name" value="ABATE"/>
    <property type="match status" value="1"/>
</dbReference>